<dbReference type="GO" id="GO:0009083">
    <property type="term" value="P:branched-chain amino acid catabolic process"/>
    <property type="evidence" value="ECO:0007669"/>
    <property type="project" value="TreeGrafter"/>
</dbReference>
<dbReference type="Pfam" id="PF02780">
    <property type="entry name" value="Transketolase_C"/>
    <property type="match status" value="1"/>
</dbReference>
<dbReference type="EMBL" id="FWYB01000001">
    <property type="protein sequence ID" value="SMC62474.1"/>
    <property type="molecule type" value="Genomic_DNA"/>
</dbReference>
<organism evidence="7 8">
    <name type="scientific">Pedobacter nyackensis</name>
    <dbReference type="NCBI Taxonomy" id="475255"/>
    <lineage>
        <taxon>Bacteria</taxon>
        <taxon>Pseudomonadati</taxon>
        <taxon>Bacteroidota</taxon>
        <taxon>Sphingobacteriia</taxon>
        <taxon>Sphingobacteriales</taxon>
        <taxon>Sphingobacteriaceae</taxon>
        <taxon>Pedobacter</taxon>
    </lineage>
</organism>
<dbReference type="InterPro" id="IPR001017">
    <property type="entry name" value="DH_E1"/>
</dbReference>
<dbReference type="SMART" id="SM00861">
    <property type="entry name" value="Transket_pyr"/>
    <property type="match status" value="1"/>
</dbReference>
<dbReference type="SUPFAM" id="SSF52922">
    <property type="entry name" value="TK C-terminal domain-like"/>
    <property type="match status" value="1"/>
</dbReference>
<evidence type="ECO:0000256" key="4">
    <source>
        <dbReference type="ARBA" id="ARBA00023002"/>
    </source>
</evidence>
<proteinExistence type="predicted"/>
<keyword evidence="5" id="KW-0786">Thiamine pyrophosphate</keyword>
<dbReference type="STRING" id="475255.SAMN04488101_101805"/>
<dbReference type="InterPro" id="IPR005475">
    <property type="entry name" value="Transketolase-like_Pyr-bd"/>
</dbReference>
<comment type="function">
    <text evidence="2">E1 component of the 2-oxoglutarate dehydrogenase (OGDH) complex which catalyzes the decarboxylation of 2-oxoglutarate, the first step in the conversion of 2-oxoglutarate to succinyl-CoA and CO(2).</text>
</comment>
<keyword evidence="8" id="KW-1185">Reference proteome</keyword>
<dbReference type="Pfam" id="PF00676">
    <property type="entry name" value="E1_dh"/>
    <property type="match status" value="1"/>
</dbReference>
<evidence type="ECO:0000256" key="5">
    <source>
        <dbReference type="ARBA" id="ARBA00023052"/>
    </source>
</evidence>
<dbReference type="GO" id="GO:0007584">
    <property type="term" value="P:response to nutrient"/>
    <property type="evidence" value="ECO:0007669"/>
    <property type="project" value="TreeGrafter"/>
</dbReference>
<dbReference type="PANTHER" id="PTHR42980">
    <property type="entry name" value="2-OXOISOVALERATE DEHYDROGENASE SUBUNIT BETA-RELATED"/>
    <property type="match status" value="1"/>
</dbReference>
<keyword evidence="4" id="KW-0560">Oxidoreductase</keyword>
<dbReference type="InterPro" id="IPR033248">
    <property type="entry name" value="Transketolase_C"/>
</dbReference>
<dbReference type="PANTHER" id="PTHR42980:SF1">
    <property type="entry name" value="2-OXOISOVALERATE DEHYDROGENASE SUBUNIT BETA, MITOCHONDRIAL"/>
    <property type="match status" value="1"/>
</dbReference>
<comment type="cofactor">
    <cofactor evidence="1">
        <name>thiamine diphosphate</name>
        <dbReference type="ChEBI" id="CHEBI:58937"/>
    </cofactor>
</comment>
<sequence>MFSFIKQKVFHDINYRSLLSHTLDFMYLCRIIDLLMMPNNKLTTNPIDTSELSFDDFKTIVVNDYKIAFESRQASLLGRKEVLTGKAKFGIFGDGKELPQIAMAKAFKKGDWRSGYYRDQTFAFAAGICTIKEFFAQLYANPSVEADPASAGRQMNCHFATRSINEDGSWKDLTEMKNCSSDIAPTGGQMARLVGLAYASKLYRQNPELEYLKNFSVKGNEVAFGTIGNASTSEGVFFEAINAAGVLQVPMAMSVWDDGYGISVPAKYQTTKEDISEILKGFQRDENAAGYEIFKVKGWDYPALCETYQRAVDICRDEHVPVLIHVTEVTQPQGHSTSGSHERYKDKARLDWEKEFDCIVQMRKWMLESAIIAEEELLELENAAKKLVREFQKEAWNEFLAAIKTEKDQAIELINGLANGDPALIKITALLASTPDAQRREVISSARKALRSTVRDTSSERKALLAWYNDQIGLNEDRYNSKLFTDGAESPFLVNELKPVFNEDSKMVDGRELLNACFDSNFARDQRLVAFGEDLGAIGDVNQGFAGLQAKYGDLRVTDTGIREMTIVGQGIGLAMRGLRPIAEVQYLDYLLFALNILSDDLASLSYRTKAGQKAPVIIRTRGHRLEGVWHSGSPIGMILGSLRGMHICVPRNMTQAAGMYNTLFRSDEPALVIECLNGYRLKEKLPENVGEYTVPFGKAEVIKEGTDITVVSYGSTLRIVEEAAEELQQMGISIEIVDPQTLLPFDTDHICAKSLAKTNKLLVVDEDVPGGGTAYLLQQILEVQKGYYHLDSQPKTLSAKAHRPPYGSDGDYFSKPSVDDVIEAIYSMMNESNPGKFPGIF</sequence>
<name>A0A1W2APE2_9SPHI</name>
<evidence type="ECO:0000256" key="1">
    <source>
        <dbReference type="ARBA" id="ARBA00001964"/>
    </source>
</evidence>
<keyword evidence="7" id="KW-0670">Pyruvate</keyword>
<evidence type="ECO:0000259" key="6">
    <source>
        <dbReference type="SMART" id="SM00861"/>
    </source>
</evidence>
<dbReference type="SUPFAM" id="SSF52518">
    <property type="entry name" value="Thiamin diphosphate-binding fold (THDP-binding)"/>
    <property type="match status" value="2"/>
</dbReference>
<dbReference type="EC" id="1.2.4.4" evidence="3"/>
<dbReference type="Gene3D" id="3.40.50.970">
    <property type="match status" value="2"/>
</dbReference>
<dbReference type="CDD" id="cd02000">
    <property type="entry name" value="TPP_E1_PDC_ADC_BCADC"/>
    <property type="match status" value="1"/>
</dbReference>
<evidence type="ECO:0000256" key="2">
    <source>
        <dbReference type="ARBA" id="ARBA00003906"/>
    </source>
</evidence>
<reference evidence="7 8" key="1">
    <citation type="submission" date="2017-04" db="EMBL/GenBank/DDBJ databases">
        <authorList>
            <person name="Afonso C.L."/>
            <person name="Miller P.J."/>
            <person name="Scott M.A."/>
            <person name="Spackman E."/>
            <person name="Goraichik I."/>
            <person name="Dimitrov K.M."/>
            <person name="Suarez D.L."/>
            <person name="Swayne D.E."/>
        </authorList>
    </citation>
    <scope>NUCLEOTIDE SEQUENCE [LARGE SCALE GENOMIC DNA]</scope>
    <source>
        <strain evidence="7 8">DSM 19625</strain>
    </source>
</reference>
<dbReference type="GO" id="GO:0003863">
    <property type="term" value="F:branched-chain 2-oxo acid dehydrogenase activity"/>
    <property type="evidence" value="ECO:0007669"/>
    <property type="project" value="UniProtKB-EC"/>
</dbReference>
<dbReference type="Pfam" id="PF02779">
    <property type="entry name" value="Transket_pyr"/>
    <property type="match status" value="1"/>
</dbReference>
<accession>A0A1W2APE2</accession>
<dbReference type="InterPro" id="IPR029061">
    <property type="entry name" value="THDP-binding"/>
</dbReference>
<evidence type="ECO:0000313" key="7">
    <source>
        <dbReference type="EMBL" id="SMC62474.1"/>
    </source>
</evidence>
<dbReference type="InterPro" id="IPR009014">
    <property type="entry name" value="Transketo_C/PFOR_II"/>
</dbReference>
<evidence type="ECO:0000313" key="8">
    <source>
        <dbReference type="Proteomes" id="UP000192678"/>
    </source>
</evidence>
<dbReference type="AlphaFoldDB" id="A0A1W2APE2"/>
<dbReference type="Proteomes" id="UP000192678">
    <property type="component" value="Unassembled WGS sequence"/>
</dbReference>
<gene>
    <name evidence="7" type="ORF">SAMN04488101_101805</name>
</gene>
<dbReference type="Gene3D" id="3.40.50.920">
    <property type="match status" value="1"/>
</dbReference>
<evidence type="ECO:0000256" key="3">
    <source>
        <dbReference type="ARBA" id="ARBA00012277"/>
    </source>
</evidence>
<protein>
    <recommendedName>
        <fullName evidence="3">3-methyl-2-oxobutanoate dehydrogenase (2-methylpropanoyl-transferring)</fullName>
        <ecNumber evidence="3">1.2.4.4</ecNumber>
    </recommendedName>
</protein>
<feature type="domain" description="Transketolase-like pyrimidine-binding" evidence="6">
    <location>
        <begin position="508"/>
        <end position="682"/>
    </location>
</feature>